<dbReference type="Gene3D" id="3.30.1240.10">
    <property type="match status" value="1"/>
</dbReference>
<evidence type="ECO:0000313" key="2">
    <source>
        <dbReference type="Proteomes" id="UP000466345"/>
    </source>
</evidence>
<dbReference type="OrthoDB" id="3180855at2"/>
<dbReference type="RefSeq" id="WP_153452164.1">
    <property type="nucleotide sequence ID" value="NZ_WEGJ01000007.1"/>
</dbReference>
<dbReference type="InterPro" id="IPR023214">
    <property type="entry name" value="HAD_sf"/>
</dbReference>
<dbReference type="Proteomes" id="UP000466345">
    <property type="component" value="Unassembled WGS sequence"/>
</dbReference>
<dbReference type="NCBIfam" id="TIGR01484">
    <property type="entry name" value="HAD-SF-IIB"/>
    <property type="match status" value="1"/>
</dbReference>
<accession>A0A7K0CGE5</accession>
<keyword evidence="2" id="KW-1185">Reference proteome</keyword>
<dbReference type="Pfam" id="PF08282">
    <property type="entry name" value="Hydrolase_3"/>
    <property type="match status" value="1"/>
</dbReference>
<name>A0A7K0CGE5_9ACTN</name>
<dbReference type="EMBL" id="WEGJ01000007">
    <property type="protein sequence ID" value="MQY12545.1"/>
    <property type="molecule type" value="Genomic_DNA"/>
</dbReference>
<keyword evidence="1" id="KW-0378">Hydrolase</keyword>
<dbReference type="PANTHER" id="PTHR10000:SF8">
    <property type="entry name" value="HAD SUPERFAMILY HYDROLASE-LIKE, TYPE 3"/>
    <property type="match status" value="1"/>
</dbReference>
<evidence type="ECO:0000313" key="1">
    <source>
        <dbReference type="EMBL" id="MQY12545.1"/>
    </source>
</evidence>
<proteinExistence type="predicted"/>
<protein>
    <submittedName>
        <fullName evidence="1">Pyridoxal phosphate phosphatase YbhA</fullName>
        <ecNumber evidence="1">3.1.3.74</ecNumber>
    </submittedName>
</protein>
<dbReference type="Gene3D" id="3.40.50.1000">
    <property type="entry name" value="HAD superfamily/HAD-like"/>
    <property type="match status" value="1"/>
</dbReference>
<dbReference type="InterPro" id="IPR036412">
    <property type="entry name" value="HAD-like_sf"/>
</dbReference>
<dbReference type="AlphaFoldDB" id="A0A7K0CGE5"/>
<dbReference type="EC" id="3.1.3.74" evidence="1"/>
<gene>
    <name evidence="1" type="primary">ybhA</name>
    <name evidence="1" type="ORF">SRB5_26800</name>
</gene>
<reference evidence="1 2" key="1">
    <citation type="submission" date="2019-10" db="EMBL/GenBank/DDBJ databases">
        <title>Streptomyces smaragdinus sp. nov. and Streptomyces fabii sp. nov., isolated from the gut of fungus growing-termite Macrotermes natalensis.</title>
        <authorList>
            <person name="Schwitalla J."/>
            <person name="Benndorf R."/>
            <person name="Martin K."/>
            <person name="De Beer W."/>
            <person name="Kaster A.-K."/>
            <person name="Vollmers J."/>
            <person name="Poulsen M."/>
            <person name="Beemelmanns C."/>
        </authorList>
    </citation>
    <scope>NUCLEOTIDE SEQUENCE [LARGE SCALE GENOMIC DNA]</scope>
    <source>
        <strain evidence="1 2">RB5</strain>
    </source>
</reference>
<dbReference type="PANTHER" id="PTHR10000">
    <property type="entry name" value="PHOSPHOSERINE PHOSPHATASE"/>
    <property type="match status" value="1"/>
</dbReference>
<dbReference type="GO" id="GO:0033883">
    <property type="term" value="F:pyridoxal phosphatase activity"/>
    <property type="evidence" value="ECO:0007669"/>
    <property type="project" value="UniProtKB-EC"/>
</dbReference>
<dbReference type="SUPFAM" id="SSF56784">
    <property type="entry name" value="HAD-like"/>
    <property type="match status" value="1"/>
</dbReference>
<dbReference type="InterPro" id="IPR006379">
    <property type="entry name" value="HAD-SF_hydro_IIB"/>
</dbReference>
<dbReference type="GO" id="GO:0005829">
    <property type="term" value="C:cytosol"/>
    <property type="evidence" value="ECO:0007669"/>
    <property type="project" value="TreeGrafter"/>
</dbReference>
<dbReference type="GO" id="GO:0000287">
    <property type="term" value="F:magnesium ion binding"/>
    <property type="evidence" value="ECO:0007669"/>
    <property type="project" value="TreeGrafter"/>
</dbReference>
<organism evidence="1 2">
    <name type="scientific">Streptomyces smaragdinus</name>
    <dbReference type="NCBI Taxonomy" id="2585196"/>
    <lineage>
        <taxon>Bacteria</taxon>
        <taxon>Bacillati</taxon>
        <taxon>Actinomycetota</taxon>
        <taxon>Actinomycetes</taxon>
        <taxon>Kitasatosporales</taxon>
        <taxon>Streptomycetaceae</taxon>
        <taxon>Streptomyces</taxon>
    </lineage>
</organism>
<comment type="caution">
    <text evidence="1">The sequence shown here is derived from an EMBL/GenBank/DDBJ whole genome shotgun (WGS) entry which is preliminary data.</text>
</comment>
<sequence>MPLPALIATDLDGTLLRRDGSVSPRTLAALRRARAHGTRIVVVTARPPRYVDALAEATGLTGLAVCSNGALVYDLESRTVRDSRALAPPTARRVADALDTALPGIAFAVESGLRVWCEPAFAWRSSSDGGSEVVVPGRAQLWLREAPIVKLLAWSARLDVDVMHAAAAAAVPGLAEVTHSGGRGLLEISAPGVTKAGTLAALCEAAGIAPSGVLAFGDMPNDLTFLRWAGAAYAVANAHPAVLAAVPSHTAANEDDGVALVLERLYG</sequence>